<name>A0A553PEX1_TIGCA</name>
<organism evidence="3 4">
    <name type="scientific">Tigriopus californicus</name>
    <name type="common">Marine copepod</name>
    <dbReference type="NCBI Taxonomy" id="6832"/>
    <lineage>
        <taxon>Eukaryota</taxon>
        <taxon>Metazoa</taxon>
        <taxon>Ecdysozoa</taxon>
        <taxon>Arthropoda</taxon>
        <taxon>Crustacea</taxon>
        <taxon>Multicrustacea</taxon>
        <taxon>Hexanauplia</taxon>
        <taxon>Copepoda</taxon>
        <taxon>Harpacticoida</taxon>
        <taxon>Harpacticidae</taxon>
        <taxon>Tigriopus</taxon>
    </lineage>
</organism>
<dbReference type="InterPro" id="IPR001878">
    <property type="entry name" value="Znf_CCHC"/>
</dbReference>
<evidence type="ECO:0000256" key="1">
    <source>
        <dbReference type="PROSITE-ProRule" id="PRU00047"/>
    </source>
</evidence>
<reference evidence="3 4" key="1">
    <citation type="journal article" date="2018" name="Nat. Ecol. Evol.">
        <title>Genomic signatures of mitonuclear coevolution across populations of Tigriopus californicus.</title>
        <authorList>
            <person name="Barreto F.S."/>
            <person name="Watson E.T."/>
            <person name="Lima T.G."/>
            <person name="Willett C.S."/>
            <person name="Edmands S."/>
            <person name="Li W."/>
            <person name="Burton R.S."/>
        </authorList>
    </citation>
    <scope>NUCLEOTIDE SEQUENCE [LARGE SCALE GENOMIC DNA]</scope>
    <source>
        <strain evidence="3 4">San Diego</strain>
    </source>
</reference>
<dbReference type="STRING" id="6832.A0A553PEX1"/>
<keyword evidence="1" id="KW-0863">Zinc-finger</keyword>
<keyword evidence="4" id="KW-1185">Reference proteome</keyword>
<comment type="caution">
    <text evidence="3">The sequence shown here is derived from an EMBL/GenBank/DDBJ whole genome shotgun (WGS) entry which is preliminary data.</text>
</comment>
<evidence type="ECO:0000259" key="2">
    <source>
        <dbReference type="PROSITE" id="PS50158"/>
    </source>
</evidence>
<gene>
    <name evidence="3" type="ORF">TCAL_14734</name>
</gene>
<keyword evidence="1" id="KW-0862">Zinc</keyword>
<evidence type="ECO:0000313" key="4">
    <source>
        <dbReference type="Proteomes" id="UP000318571"/>
    </source>
</evidence>
<dbReference type="AlphaFoldDB" id="A0A553PEX1"/>
<feature type="domain" description="CCHC-type" evidence="2">
    <location>
        <begin position="303"/>
        <end position="316"/>
    </location>
</feature>
<accession>A0A553PEX1</accession>
<dbReference type="Proteomes" id="UP000318571">
    <property type="component" value="Chromosome 5"/>
</dbReference>
<evidence type="ECO:0000313" key="3">
    <source>
        <dbReference type="EMBL" id="TRY76228.1"/>
    </source>
</evidence>
<dbReference type="PROSITE" id="PS50158">
    <property type="entry name" value="ZF_CCHC"/>
    <property type="match status" value="1"/>
</dbReference>
<protein>
    <recommendedName>
        <fullName evidence="2">CCHC-type domain-containing protein</fullName>
    </recommendedName>
</protein>
<keyword evidence="1" id="KW-0479">Metal-binding</keyword>
<dbReference type="GO" id="GO:0003676">
    <property type="term" value="F:nucleic acid binding"/>
    <property type="evidence" value="ECO:0007669"/>
    <property type="project" value="InterPro"/>
</dbReference>
<sequence>MKSAATKAAEAAIECPSAFAGDQVNTYFNNFKSQTEKMLDKAKFNTVMNLETPENQGSWAGKETAVFEEYTTTQVLCIRAMGMCTPAPAVAANLPQASAPASSVIQVPEVKVPVLSLDNNPAKLRSWLLKMQSFFKTNNLSSYTTLDHQTYVRQFIDVELENMIAPQVSMTTEIFGVGGMLELIEGEFRQRYPMQARRVEYFAITWKSGDSYSKHLAKIESLAKEADLVNMSINQIQAFGLVSSVYADEKLKRKLLELENPSLKTVKQKILAYEKAIFAATIPSTSTAEERKRARCPRKSSVCNKCGRQGHLSPACMSGVPYPKKDKALTLPARAFQALKSTSSAEHSKEPETVGQNPFEYEESDFVSHVCAMEAVQSASGSRATPRINVHIRSP</sequence>
<dbReference type="GO" id="GO:0008270">
    <property type="term" value="F:zinc ion binding"/>
    <property type="evidence" value="ECO:0007669"/>
    <property type="project" value="UniProtKB-KW"/>
</dbReference>
<dbReference type="EMBL" id="VCGU01000004">
    <property type="protein sequence ID" value="TRY76228.1"/>
    <property type="molecule type" value="Genomic_DNA"/>
</dbReference>
<proteinExistence type="predicted"/>